<comment type="caution">
    <text evidence="3">The sequence shown here is derived from an EMBL/GenBank/DDBJ whole genome shotgun (WGS) entry which is preliminary data.</text>
</comment>
<reference evidence="3" key="2">
    <citation type="journal article" date="2023" name="IMA Fungus">
        <title>Comparative genomic study of the Penicillium genus elucidates a diverse pangenome and 15 lateral gene transfer events.</title>
        <authorList>
            <person name="Petersen C."/>
            <person name="Sorensen T."/>
            <person name="Nielsen M.R."/>
            <person name="Sondergaard T.E."/>
            <person name="Sorensen J.L."/>
            <person name="Fitzpatrick D.A."/>
            <person name="Frisvad J.C."/>
            <person name="Nielsen K.L."/>
        </authorList>
    </citation>
    <scope>NUCLEOTIDE SEQUENCE</scope>
    <source>
        <strain evidence="3">IBT 30728</strain>
    </source>
</reference>
<evidence type="ECO:0000256" key="2">
    <source>
        <dbReference type="SAM" id="MobiDB-lite"/>
    </source>
</evidence>
<dbReference type="Proteomes" id="UP001148312">
    <property type="component" value="Unassembled WGS sequence"/>
</dbReference>
<dbReference type="Pfam" id="PF08631">
    <property type="entry name" value="SPO22"/>
    <property type="match status" value="1"/>
</dbReference>
<feature type="region of interest" description="Disordered" evidence="2">
    <location>
        <begin position="606"/>
        <end position="626"/>
    </location>
</feature>
<protein>
    <recommendedName>
        <fullName evidence="5">Protein ZIP4 homolog</fullName>
    </recommendedName>
</protein>
<dbReference type="EMBL" id="JAPWDQ010000006">
    <property type="protein sequence ID" value="KAJ5484137.1"/>
    <property type="molecule type" value="Genomic_DNA"/>
</dbReference>
<dbReference type="GO" id="GO:0051321">
    <property type="term" value="P:meiotic cell cycle"/>
    <property type="evidence" value="ECO:0007669"/>
    <property type="project" value="UniProtKB-KW"/>
</dbReference>
<dbReference type="InterPro" id="IPR013940">
    <property type="entry name" value="Spo22/ZIP4/TEX11"/>
</dbReference>
<evidence type="ECO:0000256" key="1">
    <source>
        <dbReference type="ARBA" id="ARBA00023254"/>
    </source>
</evidence>
<reference evidence="3" key="1">
    <citation type="submission" date="2022-12" db="EMBL/GenBank/DDBJ databases">
        <authorList>
            <person name="Petersen C."/>
        </authorList>
    </citation>
    <scope>NUCLEOTIDE SEQUENCE</scope>
    <source>
        <strain evidence="3">IBT 30728</strain>
    </source>
</reference>
<name>A0A9W9X569_9EURO</name>
<dbReference type="GO" id="GO:0090173">
    <property type="term" value="P:regulation of synaptonemal complex assembly"/>
    <property type="evidence" value="ECO:0007669"/>
    <property type="project" value="InterPro"/>
</dbReference>
<dbReference type="GeneID" id="81625784"/>
<evidence type="ECO:0008006" key="5">
    <source>
        <dbReference type="Google" id="ProtNLM"/>
    </source>
</evidence>
<keyword evidence="4" id="KW-1185">Reference proteome</keyword>
<evidence type="ECO:0000313" key="4">
    <source>
        <dbReference type="Proteomes" id="UP001148312"/>
    </source>
</evidence>
<dbReference type="PANTHER" id="PTHR40375">
    <property type="entry name" value="SPORULATION-SPECIFIC PROTEIN 22"/>
    <property type="match status" value="1"/>
</dbReference>
<proteinExistence type="predicted"/>
<gene>
    <name evidence="3" type="ORF">N7539_005933</name>
</gene>
<organism evidence="3 4">
    <name type="scientific">Penicillium diatomitis</name>
    <dbReference type="NCBI Taxonomy" id="2819901"/>
    <lineage>
        <taxon>Eukaryota</taxon>
        <taxon>Fungi</taxon>
        <taxon>Dikarya</taxon>
        <taxon>Ascomycota</taxon>
        <taxon>Pezizomycotina</taxon>
        <taxon>Eurotiomycetes</taxon>
        <taxon>Eurotiomycetidae</taxon>
        <taxon>Eurotiales</taxon>
        <taxon>Aspergillaceae</taxon>
        <taxon>Penicillium</taxon>
    </lineage>
</organism>
<sequence>MTKPYKLPPTTVSTGATLLGRAEASVSLLQQWRDETPTEAFSASIKDSLGKLEYALDKLPNSLRLPKSNRSRLNSVGVALWNDCRARVQGAHSDDDDTMKIACRVLAAAATLLDISSSFTRCDRGQFKGALRASRSLAKRLDTIEQLGPTLHKSQRDSITADYHMLRAHLAWKQGQIDIADHFITKISPEDIGRDRSNMLADHLSIGRISLEAGNVETAIKWLELALWHLSKQLDAEDLTSSGLELHIRHTLAWAYLRNLSQDTCHKLRCQIAVLKAKFEFSSAVQLLELEFIRRRVVKVQSISLADIAEYARVSGLLLGSSESYSRKADYLIPLTWLATEMEDQKPMAGENVLNLAGAALTMMADISLNRLFKVQKLARQRFESMRAESHEGANLEDNEIQLWEPVKSQIDYVAYQLLFLEVSIRTQIIESLGAVELQHEHHKKVLKAIQSIRQLSRRDCTWYLIDDDASSKLCINEFQASVALKEWNNLPAMLNENERYLDVALFTQLANCVLRSDMPDTVLASTLHQLLTLGRKCLMTTYDYAEGLPKWLRPLFQHALAAAKSETPAQRDEVDARSSSDFHKMAEFAIDEMLTVSVTNASEADSLQQQPRMHSFESPEAPSHRAIRPKSHLVKQLEYLATCTFNQAMDFYSAEDDEACMRWAEKAGQLAKRMGTPQGDHLKCLFEERLKILLQT</sequence>
<dbReference type="RefSeq" id="XP_056789407.1">
    <property type="nucleotide sequence ID" value="XM_056935535.1"/>
</dbReference>
<accession>A0A9W9X569</accession>
<dbReference type="AlphaFoldDB" id="A0A9W9X569"/>
<keyword evidence="1" id="KW-0469">Meiosis</keyword>
<dbReference type="InterPro" id="IPR039057">
    <property type="entry name" value="Spo22/ZIP4"/>
</dbReference>
<dbReference type="PANTHER" id="PTHR40375:SF2">
    <property type="entry name" value="SPORULATION-SPECIFIC PROTEIN 22"/>
    <property type="match status" value="1"/>
</dbReference>
<evidence type="ECO:0000313" key="3">
    <source>
        <dbReference type="EMBL" id="KAJ5484137.1"/>
    </source>
</evidence>